<dbReference type="InterPro" id="IPR003959">
    <property type="entry name" value="ATPase_AAA_core"/>
</dbReference>
<sequence length="445" mass="50425">MINFVLVKKEIMLLSFATTNFRSVRDRVELSMLKTGLKGLPSNYFKGNNKNLLLRSAVIYGPNASGKSGFLRAIKALEYLVKKSTSFGPDESIAPFEPHRLEKSCSGMPVTFEISFIAQKLRYEYIVAIKSKTIELEELYYYPTNTKTLLYSRVAGREIKFGDYYKGAKKTVEKMLLPNQLFLSKAAENNVDALLDVYRFFTQGLTVYPMMEDYHENNMARLYAKRLAEDKESKFSKRFNALICALDTGICAVAAEEVDWNDFKFPGNLPDDLKKQVQEDYKYDIKTQHPVFDGGKAAGFASFDVSEESAGTKSLFVIGGIILDALDNGRVLVVDEFEKNLHPSITQFLIQLFHNPVVNPNNAQLVFATHDITQLSNDHFRRDQVWFTEKNEYGSTSLYRCSDIQGIRLGTPLDKWYASGRFGATPIINDVDFLIEMQGNGEIEG</sequence>
<dbReference type="SUPFAM" id="SSF52540">
    <property type="entry name" value="P-loop containing nucleoside triphosphate hydrolases"/>
    <property type="match status" value="1"/>
</dbReference>
<dbReference type="STRING" id="652787.SAMN05216490_0639"/>
<feature type="domain" description="ATPase AAA-type core" evidence="1">
    <location>
        <begin position="295"/>
        <end position="372"/>
    </location>
</feature>
<gene>
    <name evidence="2" type="ORF">SAMN05216490_0639</name>
</gene>
<dbReference type="InterPro" id="IPR027417">
    <property type="entry name" value="P-loop_NTPase"/>
</dbReference>
<evidence type="ECO:0000259" key="1">
    <source>
        <dbReference type="Pfam" id="PF13304"/>
    </source>
</evidence>
<name>A0A1H1PX60_MUCMA</name>
<organism evidence="2 3">
    <name type="scientific">Mucilaginibacter mallensis</name>
    <dbReference type="NCBI Taxonomy" id="652787"/>
    <lineage>
        <taxon>Bacteria</taxon>
        <taxon>Pseudomonadati</taxon>
        <taxon>Bacteroidota</taxon>
        <taxon>Sphingobacteriia</taxon>
        <taxon>Sphingobacteriales</taxon>
        <taxon>Sphingobacteriaceae</taxon>
        <taxon>Mucilaginibacter</taxon>
    </lineage>
</organism>
<evidence type="ECO:0000313" key="2">
    <source>
        <dbReference type="EMBL" id="SDS15587.1"/>
    </source>
</evidence>
<evidence type="ECO:0000313" key="3">
    <source>
        <dbReference type="Proteomes" id="UP000199679"/>
    </source>
</evidence>
<proteinExistence type="predicted"/>
<dbReference type="Gene3D" id="3.40.50.300">
    <property type="entry name" value="P-loop containing nucleotide triphosphate hydrolases"/>
    <property type="match status" value="1"/>
</dbReference>
<dbReference type="EMBL" id="LT629740">
    <property type="protein sequence ID" value="SDS15587.1"/>
    <property type="molecule type" value="Genomic_DNA"/>
</dbReference>
<dbReference type="AlphaFoldDB" id="A0A1H1PX60"/>
<reference evidence="2 3" key="1">
    <citation type="submission" date="2016-10" db="EMBL/GenBank/DDBJ databases">
        <authorList>
            <person name="de Groot N.N."/>
        </authorList>
    </citation>
    <scope>NUCLEOTIDE SEQUENCE [LARGE SCALE GENOMIC DNA]</scope>
    <source>
        <strain evidence="2 3">MP1X4</strain>
    </source>
</reference>
<protein>
    <recommendedName>
        <fullName evidence="1">ATPase AAA-type core domain-containing protein</fullName>
    </recommendedName>
</protein>
<feature type="domain" description="ATPase AAA-type core" evidence="1">
    <location>
        <begin position="57"/>
        <end position="162"/>
    </location>
</feature>
<dbReference type="GO" id="GO:0005524">
    <property type="term" value="F:ATP binding"/>
    <property type="evidence" value="ECO:0007669"/>
    <property type="project" value="InterPro"/>
</dbReference>
<dbReference type="PANTHER" id="PTHR40396:SF1">
    <property type="entry name" value="ATPASE AAA-TYPE CORE DOMAIN-CONTAINING PROTEIN"/>
    <property type="match status" value="1"/>
</dbReference>
<dbReference type="Proteomes" id="UP000199679">
    <property type="component" value="Chromosome I"/>
</dbReference>
<keyword evidence="3" id="KW-1185">Reference proteome</keyword>
<dbReference type="Pfam" id="PF13304">
    <property type="entry name" value="AAA_21"/>
    <property type="match status" value="2"/>
</dbReference>
<accession>A0A1H1PX60</accession>
<dbReference type="PANTHER" id="PTHR40396">
    <property type="entry name" value="ATPASE-LIKE PROTEIN"/>
    <property type="match status" value="1"/>
</dbReference>
<dbReference type="GO" id="GO:0016887">
    <property type="term" value="F:ATP hydrolysis activity"/>
    <property type="evidence" value="ECO:0007669"/>
    <property type="project" value="InterPro"/>
</dbReference>